<keyword evidence="3" id="KW-1185">Reference proteome</keyword>
<reference evidence="3" key="1">
    <citation type="submission" date="2015-08" db="EMBL/GenBank/DDBJ databases">
        <title>Fjat-14210 dsm16467.</title>
        <authorList>
            <person name="Liu B."/>
            <person name="Wang J."/>
            <person name="Zhu Y."/>
            <person name="Liu G."/>
            <person name="Chen Q."/>
            <person name="Chen Z."/>
            <person name="Lan J."/>
            <person name="Che J."/>
            <person name="Ge C."/>
            <person name="Shi H."/>
            <person name="Pan Z."/>
            <person name="Liu X."/>
        </authorList>
    </citation>
    <scope>NUCLEOTIDE SEQUENCE [LARGE SCALE GENOMIC DNA]</scope>
    <source>
        <strain evidence="3">DSM 16467</strain>
    </source>
</reference>
<dbReference type="InterPro" id="IPR000182">
    <property type="entry name" value="GNAT_dom"/>
</dbReference>
<organism evidence="2 3">
    <name type="scientific">Priestia koreensis</name>
    <dbReference type="NCBI Taxonomy" id="284581"/>
    <lineage>
        <taxon>Bacteria</taxon>
        <taxon>Bacillati</taxon>
        <taxon>Bacillota</taxon>
        <taxon>Bacilli</taxon>
        <taxon>Bacillales</taxon>
        <taxon>Bacillaceae</taxon>
        <taxon>Priestia</taxon>
    </lineage>
</organism>
<dbReference type="SUPFAM" id="SSF55729">
    <property type="entry name" value="Acyl-CoA N-acyltransferases (Nat)"/>
    <property type="match status" value="1"/>
</dbReference>
<evidence type="ECO:0000313" key="2">
    <source>
        <dbReference type="EMBL" id="KOO50949.1"/>
    </source>
</evidence>
<dbReference type="GO" id="GO:0008080">
    <property type="term" value="F:N-acetyltransferase activity"/>
    <property type="evidence" value="ECO:0007669"/>
    <property type="project" value="InterPro"/>
</dbReference>
<dbReference type="InterPro" id="IPR016181">
    <property type="entry name" value="Acyl_CoA_acyltransferase"/>
</dbReference>
<protein>
    <recommendedName>
        <fullName evidence="1">N-acetyltransferase domain-containing protein</fullName>
    </recommendedName>
</protein>
<dbReference type="EMBL" id="LILC01000002">
    <property type="protein sequence ID" value="KOO50949.1"/>
    <property type="molecule type" value="Genomic_DNA"/>
</dbReference>
<evidence type="ECO:0000259" key="1">
    <source>
        <dbReference type="PROSITE" id="PS51186"/>
    </source>
</evidence>
<accession>A0A0M0LIT8</accession>
<dbReference type="InterPro" id="IPR022525">
    <property type="entry name" value="GNAT_AblB"/>
</dbReference>
<dbReference type="CDD" id="cd04301">
    <property type="entry name" value="NAT_SF"/>
    <property type="match status" value="1"/>
</dbReference>
<dbReference type="PROSITE" id="PS51186">
    <property type="entry name" value="GNAT"/>
    <property type="match status" value="1"/>
</dbReference>
<comment type="caution">
    <text evidence="2">The sequence shown here is derived from an EMBL/GenBank/DDBJ whole genome shotgun (WGS) entry which is preliminary data.</text>
</comment>
<dbReference type="OrthoDB" id="9790652at2"/>
<evidence type="ECO:0000313" key="3">
    <source>
        <dbReference type="Proteomes" id="UP000037558"/>
    </source>
</evidence>
<feature type="domain" description="N-acetyltransferase" evidence="1">
    <location>
        <begin position="127"/>
        <end position="273"/>
    </location>
</feature>
<dbReference type="PATRIC" id="fig|284581.3.peg.989"/>
<dbReference type="AlphaFoldDB" id="A0A0M0LIT8"/>
<dbReference type="NCBIfam" id="TIGR03827">
    <property type="entry name" value="GNAT_ablB"/>
    <property type="match status" value="1"/>
</dbReference>
<gene>
    <name evidence="2" type="ORF">AMD01_03480</name>
</gene>
<name>A0A0M0LIT8_9BACI</name>
<sequence>MNTSRCYIEYVCDHFNKRLRIDDYRGNVLLVIEEMLKEREKHQYEKLIFKSKFEHVSSFISNGFQLEALIPDYFNGSTAYFMTQYFETARHQTEKWIEEDQIIQSVKRLPLSLDLIALSSSYVKGFATVDDANELASLYQTVFEIYPAPLHHPNYVKGLLEEGAVFAIIRHNNRIISAASAEVNETYHNAELTDCATLPEYRKHGLMKHLLVALEENLASRQIFCVYTIARSLSFGMNAAFYQLGYEYYGRLTNNCFIFDKLEDMNVWTKNLA</sequence>
<dbReference type="Proteomes" id="UP000037558">
    <property type="component" value="Unassembled WGS sequence"/>
</dbReference>
<dbReference type="Gene3D" id="3.40.630.30">
    <property type="match status" value="1"/>
</dbReference>
<dbReference type="STRING" id="284581.AMD01_03480"/>
<dbReference type="Pfam" id="PF00583">
    <property type="entry name" value="Acetyltransf_1"/>
    <property type="match status" value="1"/>
</dbReference>
<proteinExistence type="predicted"/>